<dbReference type="SUPFAM" id="SSF48150">
    <property type="entry name" value="DNA-glycosylase"/>
    <property type="match status" value="1"/>
</dbReference>
<accession>A0A7J0GMV1</accession>
<name>A0A7J0GMV1_9ERIC</name>
<dbReference type="PANTHER" id="PTHR47203">
    <property type="match status" value="1"/>
</dbReference>
<comment type="caution">
    <text evidence="2">The sequence shown here is derived from an EMBL/GenBank/DDBJ whole genome shotgun (WGS) entry which is preliminary data.</text>
</comment>
<dbReference type="AlphaFoldDB" id="A0A7J0GMV1"/>
<dbReference type="GO" id="GO:0003824">
    <property type="term" value="F:catalytic activity"/>
    <property type="evidence" value="ECO:0007669"/>
    <property type="project" value="InterPro"/>
</dbReference>
<feature type="region of interest" description="Disordered" evidence="1">
    <location>
        <begin position="1"/>
        <end position="42"/>
    </location>
</feature>
<reference evidence="2 3" key="1">
    <citation type="submission" date="2019-07" db="EMBL/GenBank/DDBJ databases">
        <title>De Novo Assembly of kiwifruit Actinidia rufa.</title>
        <authorList>
            <person name="Sugita-Konishi S."/>
            <person name="Sato K."/>
            <person name="Mori E."/>
            <person name="Abe Y."/>
            <person name="Kisaki G."/>
            <person name="Hamano K."/>
            <person name="Suezawa K."/>
            <person name="Otani M."/>
            <person name="Fukuda T."/>
            <person name="Manabe T."/>
            <person name="Gomi K."/>
            <person name="Tabuchi M."/>
            <person name="Akimitsu K."/>
            <person name="Kataoka I."/>
        </authorList>
    </citation>
    <scope>NUCLEOTIDE SEQUENCE [LARGE SCALE GENOMIC DNA]</scope>
    <source>
        <strain evidence="3">cv. Fuchu</strain>
    </source>
</reference>
<evidence type="ECO:0000313" key="3">
    <source>
        <dbReference type="Proteomes" id="UP000585474"/>
    </source>
</evidence>
<proteinExistence type="predicted"/>
<protein>
    <submittedName>
        <fullName evidence="2">DNA glycosylase superfamily protein</fullName>
    </submittedName>
</protein>
<dbReference type="GO" id="GO:0006281">
    <property type="term" value="P:DNA repair"/>
    <property type="evidence" value="ECO:0007669"/>
    <property type="project" value="InterPro"/>
</dbReference>
<evidence type="ECO:0000256" key="1">
    <source>
        <dbReference type="SAM" id="MobiDB-lite"/>
    </source>
</evidence>
<dbReference type="EMBL" id="BJWL01000023">
    <property type="protein sequence ID" value="GFZ12058.1"/>
    <property type="molecule type" value="Genomic_DNA"/>
</dbReference>
<evidence type="ECO:0000313" key="2">
    <source>
        <dbReference type="EMBL" id="GFZ12058.1"/>
    </source>
</evidence>
<dbReference type="OrthoDB" id="5607at2759"/>
<dbReference type="Gene3D" id="1.10.340.30">
    <property type="entry name" value="Hypothetical protein, domain 2"/>
    <property type="match status" value="1"/>
</dbReference>
<dbReference type="Proteomes" id="UP000585474">
    <property type="component" value="Unassembled WGS sequence"/>
</dbReference>
<gene>
    <name evidence="2" type="ORF">Acr_23g0004430</name>
</gene>
<sequence>MQKSGKRKQPQPQKPPSPSPKSAKTASAEPYPQHRRPTPDECRAVRDDLLALHGFPKEFAIYRSQRLNVLAHTPAKFDPSDGEEDGGPSDRRESVLDGLVGTILSQNTTDSNSRRAFASLKSAFPLGNILGRTLLSQNSTNANSRRAFTSAKSAFPKM</sequence>
<dbReference type="PANTHER" id="PTHR47203:SF1">
    <property type="entry name" value="HYPOTHETICAL BASE EXCISION DNA REPAIR PROTEIN (EUROFUNG)"/>
    <property type="match status" value="1"/>
</dbReference>
<keyword evidence="3" id="KW-1185">Reference proteome</keyword>
<dbReference type="InterPro" id="IPR011257">
    <property type="entry name" value="DNA_glycosylase"/>
</dbReference>
<feature type="region of interest" description="Disordered" evidence="1">
    <location>
        <begin position="73"/>
        <end position="94"/>
    </location>
</feature>
<organism evidence="2 3">
    <name type="scientific">Actinidia rufa</name>
    <dbReference type="NCBI Taxonomy" id="165716"/>
    <lineage>
        <taxon>Eukaryota</taxon>
        <taxon>Viridiplantae</taxon>
        <taxon>Streptophyta</taxon>
        <taxon>Embryophyta</taxon>
        <taxon>Tracheophyta</taxon>
        <taxon>Spermatophyta</taxon>
        <taxon>Magnoliopsida</taxon>
        <taxon>eudicotyledons</taxon>
        <taxon>Gunneridae</taxon>
        <taxon>Pentapetalae</taxon>
        <taxon>asterids</taxon>
        <taxon>Ericales</taxon>
        <taxon>Actinidiaceae</taxon>
        <taxon>Actinidia</taxon>
    </lineage>
</organism>